<dbReference type="Proteomes" id="UP000262832">
    <property type="component" value="Chromosome II"/>
</dbReference>
<proteinExistence type="predicted"/>
<accession>A0ABN5PHL5</accession>
<evidence type="ECO:0008006" key="3">
    <source>
        <dbReference type="Google" id="ProtNLM"/>
    </source>
</evidence>
<gene>
    <name evidence="1" type="ORF">D1115_16955</name>
</gene>
<dbReference type="EMBL" id="CP032094">
    <property type="protein sequence ID" value="AXY02703.1"/>
    <property type="molecule type" value="Genomic_DNA"/>
</dbReference>
<evidence type="ECO:0000313" key="1">
    <source>
        <dbReference type="EMBL" id="AXY02703.1"/>
    </source>
</evidence>
<organism evidence="1 2">
    <name type="scientific">Vibrio alfacsensis</name>
    <dbReference type="NCBI Taxonomy" id="1074311"/>
    <lineage>
        <taxon>Bacteria</taxon>
        <taxon>Pseudomonadati</taxon>
        <taxon>Pseudomonadota</taxon>
        <taxon>Gammaproteobacteria</taxon>
        <taxon>Vibrionales</taxon>
        <taxon>Vibrionaceae</taxon>
        <taxon>Vibrio</taxon>
    </lineage>
</organism>
<keyword evidence="2" id="KW-1185">Reference proteome</keyword>
<evidence type="ECO:0000313" key="2">
    <source>
        <dbReference type="Proteomes" id="UP000262832"/>
    </source>
</evidence>
<name>A0ABN5PHL5_9VIBR</name>
<reference evidence="1 2" key="1">
    <citation type="submission" date="2018-08" db="EMBL/GenBank/DDBJ databases">
        <title>Genomic taxonomy of the Vibrionaceae family.</title>
        <authorList>
            <person name="Gomez-Gil B."/>
            <person name="Tanaka M."/>
            <person name="Sawabe T."/>
            <person name="Enciso-Ibarra K."/>
        </authorList>
    </citation>
    <scope>NUCLEOTIDE SEQUENCE [LARGE SCALE GENOMIC DNA]</scope>
    <source>
        <strain evidence="1 2">CAIM 1831</strain>
    </source>
</reference>
<protein>
    <recommendedName>
        <fullName evidence="3">Site-specific integrase</fullName>
    </recommendedName>
</protein>
<sequence>MSKLFKSPVNFSEQSELVYHGDEFCVKGSFIKSGFEQLKVNVELFLGEINQKENRYPWRKCVKSREELKAFYNHFTLYTFAYFALNVALRATRNVSQSVVIDLERSFAVICEKEVTSDRPERYVPLSEEVVQLLAQWKYLRNYMLKRLGIDHEVIPKIPLWVDEQWQDLSTQHLTNALFKGLKIKGDVLRHFMARSLIDNDSPSLAPSVLGHESFRRHSVGHFSLGTIADKDKSTAISRVLHHNGVRNVELVSNSQAMGAEWIHKSPVYDKSLKGHLALVSQVITDSSWHKRQAPSDEEQTLLSFVLEVITGACYPISALDVLNAIERHQISRSTLNLGEGRIYGLRYFEQRALEQNLKGWKELLQAQKKELGTLFDDVKHFQISPTLPAHVDALSRGCIETTNLPHHRIESLISGISQKGNDGTTSSFEWTRLPTSDFSNAALEAEVKEWLDEINRIIPSGRNVAVNIRLCLIDLMSRYISEPTAFQNMIDDLRAQVKNKERIKFCESDFFRILQSMLPEHITNVYAYCWYLTYQKGKGNRKQYAYRTFKRHHSIFKRYLEAHKFLTESDNHTANVDDYHQRMKSITPKSSYRSLNLWFEAMSVENNEPLPGQRAPSHKQNVSNTMLLQHEYNEALYLITSSSELSEEERLDLACQLILMFKVGYRNDEVPNVRLEDVAEDFPFLSLHQHPGYTPKTPAANRTIYTQISLSDQEKIILEQVYSRAVQTGAKYLIAERSDRKHKAMCYKLALLLKNVSGEPLMRLYDARKGYVNYHYLMLNQVYLPSVQRYFSVESHSEMASVRETWLNANCSPNSRNSSALYALAASAGHKYETGILKSYVHTSSLVLVTHQNENFKLGDSYWSKLLGLSRGTYSESKAVKNALDRHFKPSFTPVPTVNQSIHFEPSLEHRFKCYLKALEAESNKTVYDINALSKGLIDLENVGFDFSKKNKTVFTKAGQERCLAACSQLMSLPFDQRRALKESWFLIHHSNNHLTNPHYQQYRSKVDNVLSQLGLSRKQVSSDKSEVREVDRSELLCRFDEFCLALLCVGSLCKGSP</sequence>